<evidence type="ECO:0000313" key="2">
    <source>
        <dbReference type="EMBL" id="EGF10342.1"/>
    </source>
</evidence>
<dbReference type="Proteomes" id="UP000004105">
    <property type="component" value="Unassembled WGS sequence"/>
</dbReference>
<dbReference type="EMBL" id="AFAY01000042">
    <property type="protein sequence ID" value="EGF10342.1"/>
    <property type="molecule type" value="Genomic_DNA"/>
</dbReference>
<keyword evidence="1" id="KW-1133">Transmembrane helix</keyword>
<gene>
    <name evidence="2" type="ORF">HMPREF9123_1979</name>
</gene>
<dbReference type="HOGENOM" id="CLU_3292869_0_0_4"/>
<accession>F2BE23</accession>
<proteinExistence type="predicted"/>
<feature type="transmembrane region" description="Helical" evidence="1">
    <location>
        <begin position="21"/>
        <end position="39"/>
    </location>
</feature>
<keyword evidence="1" id="KW-0472">Membrane</keyword>
<evidence type="ECO:0000313" key="3">
    <source>
        <dbReference type="Proteomes" id="UP000004105"/>
    </source>
</evidence>
<keyword evidence="1" id="KW-0812">Transmembrane</keyword>
<dbReference type="AlphaFoldDB" id="F2BE23"/>
<protein>
    <submittedName>
        <fullName evidence="2">Uncharacterized protein</fullName>
    </submittedName>
</protein>
<reference evidence="2 3" key="1">
    <citation type="submission" date="2011-02" db="EMBL/GenBank/DDBJ databases">
        <authorList>
            <person name="Muzny D."/>
            <person name="Qin X."/>
            <person name="Deng J."/>
            <person name="Jiang H."/>
            <person name="Liu Y."/>
            <person name="Qu J."/>
            <person name="Song X.-Z."/>
            <person name="Zhang L."/>
            <person name="Thornton R."/>
            <person name="Coyle M."/>
            <person name="Francisco L."/>
            <person name="Jackson L."/>
            <person name="Javaid M."/>
            <person name="Korchina V."/>
            <person name="Kovar C."/>
            <person name="Mata R."/>
            <person name="Mathew T."/>
            <person name="Ngo R."/>
            <person name="Nguyen L."/>
            <person name="Nguyen N."/>
            <person name="Okwuonu G."/>
            <person name="Ongeri F."/>
            <person name="Pham C."/>
            <person name="Simmons D."/>
            <person name="Wilczek-Boney K."/>
            <person name="Hale W."/>
            <person name="Jakkamsetti A."/>
            <person name="Pham P."/>
            <person name="Ruth R."/>
            <person name="San Lucas F."/>
            <person name="Warren J."/>
            <person name="Zhang J."/>
            <person name="Zhao Z."/>
            <person name="Zhou C."/>
            <person name="Zhu D."/>
            <person name="Lee S."/>
            <person name="Bess C."/>
            <person name="Blankenburg K."/>
            <person name="Forbes L."/>
            <person name="Fu Q."/>
            <person name="Gubbala S."/>
            <person name="Hirani K."/>
            <person name="Jayaseelan J.C."/>
            <person name="Lara F."/>
            <person name="Munidasa M."/>
            <person name="Palculict T."/>
            <person name="Patil S."/>
            <person name="Pu L.-L."/>
            <person name="Saada N."/>
            <person name="Tang L."/>
            <person name="Weissenberger G."/>
            <person name="Zhu Y."/>
            <person name="Hemphill L."/>
            <person name="Shang Y."/>
            <person name="Youmans B."/>
            <person name="Ayvaz T."/>
            <person name="Ross M."/>
            <person name="Santibanez J."/>
            <person name="Aqrawi P."/>
            <person name="Gross S."/>
            <person name="Joshi V."/>
            <person name="Fowler G."/>
            <person name="Nazareth L."/>
            <person name="Reid J."/>
            <person name="Worley K."/>
            <person name="Petrosino J."/>
            <person name="Highlander S."/>
            <person name="Gibbs R."/>
        </authorList>
    </citation>
    <scope>NUCLEOTIDE SEQUENCE [LARGE SCALE GENOMIC DNA]</scope>
    <source>
        <strain evidence="2 3">ATCC BAA-1200</strain>
    </source>
</reference>
<comment type="caution">
    <text evidence="2">The sequence shown here is derived from an EMBL/GenBank/DDBJ whole genome shotgun (WGS) entry which is preliminary data.</text>
</comment>
<keyword evidence="3" id="KW-1185">Reference proteome</keyword>
<organism evidence="2 3">
    <name type="scientific">Neisseria bacilliformis ATCC BAA-1200</name>
    <dbReference type="NCBI Taxonomy" id="888742"/>
    <lineage>
        <taxon>Bacteria</taxon>
        <taxon>Pseudomonadati</taxon>
        <taxon>Pseudomonadota</taxon>
        <taxon>Betaproteobacteria</taxon>
        <taxon>Neisseriales</taxon>
        <taxon>Neisseriaceae</taxon>
        <taxon>Neisseria</taxon>
    </lineage>
</organism>
<name>F2BE23_9NEIS</name>
<evidence type="ECO:0000256" key="1">
    <source>
        <dbReference type="SAM" id="Phobius"/>
    </source>
</evidence>
<sequence>MAAAETAKRIFRRPQTPKADHMTATASFLLFAALLLLSIV</sequence>